<dbReference type="EMBL" id="NPBQ01000046">
    <property type="protein sequence ID" value="PAD83853.1"/>
    <property type="molecule type" value="Genomic_DNA"/>
</dbReference>
<proteinExistence type="predicted"/>
<evidence type="ECO:0000256" key="6">
    <source>
        <dbReference type="NCBIfam" id="TIGR00838"/>
    </source>
</evidence>
<dbReference type="GO" id="GO:0042450">
    <property type="term" value="P:L-arginine biosynthetic process via ornithine"/>
    <property type="evidence" value="ECO:0007669"/>
    <property type="project" value="UniProtKB-UniRule"/>
</dbReference>
<dbReference type="Gene3D" id="1.10.40.30">
    <property type="entry name" value="Fumarase/aspartase (C-terminal domain)"/>
    <property type="match status" value="1"/>
</dbReference>
<dbReference type="InterPro" id="IPR022761">
    <property type="entry name" value="Fumarate_lyase_N"/>
</dbReference>
<dbReference type="PANTHER" id="PTHR43814:SF1">
    <property type="entry name" value="ARGININOSUCCINATE LYASE"/>
    <property type="match status" value="1"/>
</dbReference>
<comment type="caution">
    <text evidence="9">The sequence shown here is derived from an EMBL/GenBank/DDBJ whole genome shotgun (WGS) entry which is preliminary data.</text>
</comment>
<dbReference type="AlphaFoldDB" id="A0AA91TTV1"/>
<evidence type="ECO:0000256" key="4">
    <source>
        <dbReference type="ARBA" id="ARBA00022605"/>
    </source>
</evidence>
<dbReference type="CDD" id="cd01359">
    <property type="entry name" value="Argininosuccinate_lyase"/>
    <property type="match status" value="1"/>
</dbReference>
<dbReference type="InterPro" id="IPR029419">
    <property type="entry name" value="Arg_succ_lyase_C"/>
</dbReference>
<dbReference type="PANTHER" id="PTHR43814">
    <property type="entry name" value="ARGININOSUCCINATE LYASE"/>
    <property type="match status" value="1"/>
</dbReference>
<dbReference type="Pfam" id="PF00206">
    <property type="entry name" value="Lyase_1"/>
    <property type="match status" value="1"/>
</dbReference>
<reference evidence="9 10" key="1">
    <citation type="submission" date="2017-07" db="EMBL/GenBank/DDBJ databases">
        <title>Isolation and whole genome analysis of endospore-forming bacteria from heroin.</title>
        <authorList>
            <person name="Kalinowski J."/>
            <person name="Ahrens B."/>
            <person name="Al-Dilaimi A."/>
            <person name="Winkler A."/>
            <person name="Wibberg D."/>
            <person name="Schleenbecker U."/>
            <person name="Ruckert C."/>
            <person name="Wolfel R."/>
            <person name="Grass G."/>
        </authorList>
    </citation>
    <scope>NUCLEOTIDE SEQUENCE [LARGE SCALE GENOMIC DNA]</scope>
    <source>
        <strain evidence="9 10">7521-2</strain>
    </source>
</reference>
<evidence type="ECO:0000256" key="2">
    <source>
        <dbReference type="ARBA" id="ARBA00012338"/>
    </source>
</evidence>
<dbReference type="GO" id="GO:0004056">
    <property type="term" value="F:argininosuccinate lyase activity"/>
    <property type="evidence" value="ECO:0007669"/>
    <property type="project" value="UniProtKB-UniRule"/>
</dbReference>
<dbReference type="InterPro" id="IPR024083">
    <property type="entry name" value="Fumarase/histidase_N"/>
</dbReference>
<name>A0AA91TTV1_NIACI</name>
<dbReference type="SUPFAM" id="SSF48557">
    <property type="entry name" value="L-aspartase-like"/>
    <property type="match status" value="1"/>
</dbReference>
<dbReference type="InterPro" id="IPR009049">
    <property type="entry name" value="Argininosuccinate_lyase"/>
</dbReference>
<dbReference type="PRINTS" id="PR00149">
    <property type="entry name" value="FUMRATELYASE"/>
</dbReference>
<dbReference type="InterPro" id="IPR008948">
    <property type="entry name" value="L-Aspartase-like"/>
</dbReference>
<gene>
    <name evidence="9" type="primary">argH</name>
    <name evidence="9" type="ORF">CHH57_07840</name>
</gene>
<evidence type="ECO:0000256" key="1">
    <source>
        <dbReference type="ARBA" id="ARBA00004941"/>
    </source>
</evidence>
<dbReference type="Gene3D" id="1.10.275.10">
    <property type="entry name" value="Fumarase/aspartase (N-terminal domain)"/>
    <property type="match status" value="1"/>
</dbReference>
<evidence type="ECO:0000256" key="5">
    <source>
        <dbReference type="ARBA" id="ARBA00023239"/>
    </source>
</evidence>
<dbReference type="RefSeq" id="WP_095329710.1">
    <property type="nucleotide sequence ID" value="NZ_CP053315.1"/>
</dbReference>
<comment type="pathway">
    <text evidence="1">Amino-acid biosynthesis; L-arginine biosynthesis; L-arginine from L-ornithine and carbamoyl phosphate: step 3/3.</text>
</comment>
<dbReference type="PRINTS" id="PR00145">
    <property type="entry name" value="ARGSUCLYASE"/>
</dbReference>
<feature type="domain" description="Argininosuccinate lyase C-terminal" evidence="8">
    <location>
        <begin position="359"/>
        <end position="435"/>
    </location>
</feature>
<organism evidence="9 10">
    <name type="scientific">Niallia circulans</name>
    <name type="common">Bacillus circulans</name>
    <dbReference type="NCBI Taxonomy" id="1397"/>
    <lineage>
        <taxon>Bacteria</taxon>
        <taxon>Bacillati</taxon>
        <taxon>Bacillota</taxon>
        <taxon>Bacilli</taxon>
        <taxon>Bacillales</taxon>
        <taxon>Bacillaceae</taxon>
        <taxon>Niallia</taxon>
    </lineage>
</organism>
<sequence>MPDSRSQVYVNHILEPIYDFTKQHYLPYLLEINIAHATMLAHQKILTKEDTQKIIKANQALLAKGYPQHYNPLYEDLFFMLEEDLKKEIGEVLVGNMHIAFSRNDMDATMYRMVSREKLLQFLTLLVELKKVLLRLAKEHELTIMPAYTHNQQAQPTTLAHYLLAIDSSLQRDLERGFALLRRINESPMGAAALGTSGFPIDRSFVAIQLAFDKPMENSYDSISAADYMLEIASVIKISLSTLSRFTHDLLFFTTNEVEAIRLDKSLVQTSSIMPQKRNPSSLEHTKSLISRTIGEVNAAFMMSHNTPFGDIVDIGDDIQPILINGFSHSYQIIELLTEILKTMEVNVDKLLTRCSEGFSTVTELADVLVRECQLSFRDAHQIVSILVQRLASTGKKIKDGSAELVKQISQEILGTHLPLTEEQYQTAINPFHFVMVRSAFGGPNPKETERQRIRSSQKLADFSKEAAIYRNKFTSYKQLLRNNNKLV</sequence>
<dbReference type="EC" id="4.3.2.1" evidence="2 6"/>
<keyword evidence="5 9" id="KW-0456">Lyase</keyword>
<keyword evidence="3" id="KW-0055">Arginine biosynthesis</keyword>
<accession>A0AA91TTV1</accession>
<dbReference type="GO" id="GO:0005829">
    <property type="term" value="C:cytosol"/>
    <property type="evidence" value="ECO:0007669"/>
    <property type="project" value="TreeGrafter"/>
</dbReference>
<evidence type="ECO:0000313" key="9">
    <source>
        <dbReference type="EMBL" id="PAD83853.1"/>
    </source>
</evidence>
<evidence type="ECO:0000259" key="8">
    <source>
        <dbReference type="Pfam" id="PF14698"/>
    </source>
</evidence>
<evidence type="ECO:0000313" key="10">
    <source>
        <dbReference type="Proteomes" id="UP000216961"/>
    </source>
</evidence>
<evidence type="ECO:0000256" key="3">
    <source>
        <dbReference type="ARBA" id="ARBA00022571"/>
    </source>
</evidence>
<dbReference type="Pfam" id="PF14698">
    <property type="entry name" value="ASL_C2"/>
    <property type="match status" value="1"/>
</dbReference>
<dbReference type="NCBIfam" id="TIGR00838">
    <property type="entry name" value="argH"/>
    <property type="match status" value="1"/>
</dbReference>
<keyword evidence="4" id="KW-0028">Amino-acid biosynthesis</keyword>
<dbReference type="Proteomes" id="UP000216961">
    <property type="component" value="Unassembled WGS sequence"/>
</dbReference>
<evidence type="ECO:0000259" key="7">
    <source>
        <dbReference type="Pfam" id="PF00206"/>
    </source>
</evidence>
<feature type="domain" description="Fumarate lyase N-terminal" evidence="7">
    <location>
        <begin position="35"/>
        <end position="295"/>
    </location>
</feature>
<dbReference type="Gene3D" id="1.20.200.10">
    <property type="entry name" value="Fumarase/aspartase (Central domain)"/>
    <property type="match status" value="1"/>
</dbReference>
<protein>
    <recommendedName>
        <fullName evidence="2 6">Argininosuccinate lyase</fullName>
        <ecNumber evidence="2 6">4.3.2.1</ecNumber>
    </recommendedName>
</protein>
<dbReference type="InterPro" id="IPR000362">
    <property type="entry name" value="Fumarate_lyase_fam"/>
</dbReference>